<keyword evidence="2" id="KW-1185">Reference proteome</keyword>
<accession>A0ABW1V8I4</accession>
<name>A0ABW1V8I4_9BACL</name>
<comment type="caution">
    <text evidence="1">The sequence shown here is derived from an EMBL/GenBank/DDBJ whole genome shotgun (WGS) entry which is preliminary data.</text>
</comment>
<organism evidence="1 2">
    <name type="scientific">Paenibacillus septentrionalis</name>
    <dbReference type="NCBI Taxonomy" id="429342"/>
    <lineage>
        <taxon>Bacteria</taxon>
        <taxon>Bacillati</taxon>
        <taxon>Bacillota</taxon>
        <taxon>Bacilli</taxon>
        <taxon>Bacillales</taxon>
        <taxon>Paenibacillaceae</taxon>
        <taxon>Paenibacillus</taxon>
    </lineage>
</organism>
<evidence type="ECO:0000313" key="1">
    <source>
        <dbReference type="EMBL" id="MFC6335084.1"/>
    </source>
</evidence>
<sequence>MGYESRRYQKGLTPLQIQDKFALPTTPKYIAEVKLNAGDTIRMGEANPIFGASGGGTQFDLMGQYIGEFKEIVNLTDWSIAR</sequence>
<dbReference type="Proteomes" id="UP001596233">
    <property type="component" value="Unassembled WGS sequence"/>
</dbReference>
<proteinExistence type="predicted"/>
<reference evidence="2" key="1">
    <citation type="journal article" date="2019" name="Int. J. Syst. Evol. Microbiol.">
        <title>The Global Catalogue of Microorganisms (GCM) 10K type strain sequencing project: providing services to taxonomists for standard genome sequencing and annotation.</title>
        <authorList>
            <consortium name="The Broad Institute Genomics Platform"/>
            <consortium name="The Broad Institute Genome Sequencing Center for Infectious Disease"/>
            <person name="Wu L."/>
            <person name="Ma J."/>
        </authorList>
    </citation>
    <scope>NUCLEOTIDE SEQUENCE [LARGE SCALE GENOMIC DNA]</scope>
    <source>
        <strain evidence="2">PCU 280</strain>
    </source>
</reference>
<gene>
    <name evidence="1" type="ORF">ACFP56_20830</name>
</gene>
<protein>
    <submittedName>
        <fullName evidence="1">Uncharacterized protein</fullName>
    </submittedName>
</protein>
<dbReference type="RefSeq" id="WP_379238270.1">
    <property type="nucleotide sequence ID" value="NZ_JBHSTE010000010.1"/>
</dbReference>
<evidence type="ECO:0000313" key="2">
    <source>
        <dbReference type="Proteomes" id="UP001596233"/>
    </source>
</evidence>
<dbReference type="EMBL" id="JBHSTE010000010">
    <property type="protein sequence ID" value="MFC6335084.1"/>
    <property type="molecule type" value="Genomic_DNA"/>
</dbReference>